<feature type="transmembrane region" description="Helical" evidence="2">
    <location>
        <begin position="15"/>
        <end position="35"/>
    </location>
</feature>
<dbReference type="Proteomes" id="UP000277582">
    <property type="component" value="Unassembled WGS sequence"/>
</dbReference>
<name>A0A3R9PF23_9CREN</name>
<comment type="caution">
    <text evidence="3">The sequence shown here is derived from an EMBL/GenBank/DDBJ whole genome shotgun (WGS) entry which is preliminary data.</text>
</comment>
<dbReference type="EMBL" id="RCOS01000143">
    <property type="protein sequence ID" value="RSN72669.1"/>
    <property type="molecule type" value="Genomic_DNA"/>
</dbReference>
<protein>
    <submittedName>
        <fullName evidence="3">Uncharacterized protein</fullName>
    </submittedName>
</protein>
<organism evidence="3 4">
    <name type="scientific">Candidatus Methanodesulfokora washburnensis</name>
    <dbReference type="NCBI Taxonomy" id="2478471"/>
    <lineage>
        <taxon>Archaea</taxon>
        <taxon>Thermoproteota</taxon>
        <taxon>Candidatus Korarchaeia</taxon>
        <taxon>Candidatus Korarchaeia incertae sedis</taxon>
        <taxon>Candidatus Methanodesulfokora</taxon>
    </lineage>
</organism>
<evidence type="ECO:0000313" key="3">
    <source>
        <dbReference type="EMBL" id="RSN72669.1"/>
    </source>
</evidence>
<keyword evidence="2" id="KW-0812">Transmembrane</keyword>
<sequence length="295" mass="33132">MGDFLRKMRFSHDPLALMGLLIMLLSLTYIVYSFLPHPTSSPNILEDYVKAVHYLNRSSAALEGRLAGTKSMDFSINDAYYLRNRIQGYFHNLSLAYGSDSTFSVRVARNYLYVADASTNSTAAYYIDVDGLREALQLLSLCKVDEALEKYDSVEENTSQALSNVVRAISVLSRVDKNSVAENHVPIIEKSRERLEKVFNSLYNASMLMEIARRHREYIKMMCSRRPVNSSTLDGMFMLLSDLNRVRATGPLLPEIMSARNALESLIQSYLQQRRSCSGNTSGSGAGYAPPESDD</sequence>
<evidence type="ECO:0000256" key="2">
    <source>
        <dbReference type="SAM" id="Phobius"/>
    </source>
</evidence>
<keyword evidence="4" id="KW-1185">Reference proteome</keyword>
<evidence type="ECO:0000313" key="4">
    <source>
        <dbReference type="Proteomes" id="UP000277582"/>
    </source>
</evidence>
<gene>
    <name evidence="3" type="ORF">D6D85_12775</name>
</gene>
<reference evidence="3 4" key="1">
    <citation type="submission" date="2018-10" db="EMBL/GenBank/DDBJ databases">
        <title>Co-occurring genomic capacity for anaerobic methane metabolism and dissimilatory sulfite reduction discovered in the Korarchaeota.</title>
        <authorList>
            <person name="Mckay L.J."/>
            <person name="Dlakic M."/>
            <person name="Fields M.W."/>
            <person name="Delmont T.O."/>
            <person name="Eren A.M."/>
            <person name="Jay Z.J."/>
            <person name="Klingelsmith K.B."/>
            <person name="Rusch D.B."/>
            <person name="Inskeep W.P."/>
        </authorList>
    </citation>
    <scope>NUCLEOTIDE SEQUENCE [LARGE SCALE GENOMIC DNA]</scope>
    <source>
        <strain evidence="3 4">MDKW</strain>
    </source>
</reference>
<keyword evidence="2" id="KW-1133">Transmembrane helix</keyword>
<dbReference type="AlphaFoldDB" id="A0A3R9PF23"/>
<dbReference type="RefSeq" id="WP_125672346.1">
    <property type="nucleotide sequence ID" value="NZ_RCOS01000143.1"/>
</dbReference>
<accession>A0A3R9PF23</accession>
<feature type="region of interest" description="Disordered" evidence="1">
    <location>
        <begin position="276"/>
        <end position="295"/>
    </location>
</feature>
<proteinExistence type="predicted"/>
<keyword evidence="2" id="KW-0472">Membrane</keyword>
<evidence type="ECO:0000256" key="1">
    <source>
        <dbReference type="SAM" id="MobiDB-lite"/>
    </source>
</evidence>